<reference evidence="2" key="1">
    <citation type="submission" date="2021-01" db="EMBL/GenBank/DDBJ databases">
        <title>Whole genome shotgun sequence of Actinocatenispora rupis NBRC 107355.</title>
        <authorList>
            <person name="Komaki H."/>
            <person name="Tamura T."/>
        </authorList>
    </citation>
    <scope>NUCLEOTIDE SEQUENCE</scope>
    <source>
        <strain evidence="2">NBRC 107355</strain>
    </source>
</reference>
<gene>
    <name evidence="2" type="ORF">Aru02nite_63410</name>
</gene>
<comment type="caution">
    <text evidence="2">The sequence shown here is derived from an EMBL/GenBank/DDBJ whole genome shotgun (WGS) entry which is preliminary data.</text>
</comment>
<evidence type="ECO:0000313" key="3">
    <source>
        <dbReference type="Proteomes" id="UP000612808"/>
    </source>
</evidence>
<dbReference type="EMBL" id="BOMB01000043">
    <property type="protein sequence ID" value="GID15452.1"/>
    <property type="molecule type" value="Genomic_DNA"/>
</dbReference>
<organism evidence="2 3">
    <name type="scientific">Actinocatenispora rupis</name>
    <dbReference type="NCBI Taxonomy" id="519421"/>
    <lineage>
        <taxon>Bacteria</taxon>
        <taxon>Bacillati</taxon>
        <taxon>Actinomycetota</taxon>
        <taxon>Actinomycetes</taxon>
        <taxon>Micromonosporales</taxon>
        <taxon>Micromonosporaceae</taxon>
        <taxon>Actinocatenispora</taxon>
    </lineage>
</organism>
<feature type="region of interest" description="Disordered" evidence="1">
    <location>
        <begin position="185"/>
        <end position="229"/>
    </location>
</feature>
<sequence length="229" mass="23990">MGGYTSRYDTNPLPDSDGGDAGGVTPGAQAHHLQMNWRTPQPPGADGPGGGGGQPAVDKSRHWPGYVSVDTNDMRAGLQTQLDTADAVVTVYNALWPVSEQVYDDPMWGQYETQTASQSNSSVFGGPSTSPYYTYTAKAKAMQQALPSILAMQRAALEATAGMVTASGGLIQLINDASYAYDEMDRQSAFPDKQATRSDGSGSGGSGPLPWDPLNGPDPADQIGTGMPR</sequence>
<dbReference type="AlphaFoldDB" id="A0A8J3JBM0"/>
<protein>
    <submittedName>
        <fullName evidence="2">Uncharacterized protein</fullName>
    </submittedName>
</protein>
<name>A0A8J3JBM0_9ACTN</name>
<dbReference type="RefSeq" id="WP_203663780.1">
    <property type="nucleotide sequence ID" value="NZ_BAAAZM010000022.1"/>
</dbReference>
<proteinExistence type="predicted"/>
<dbReference type="Proteomes" id="UP000612808">
    <property type="component" value="Unassembled WGS sequence"/>
</dbReference>
<evidence type="ECO:0000313" key="2">
    <source>
        <dbReference type="EMBL" id="GID15452.1"/>
    </source>
</evidence>
<keyword evidence="3" id="KW-1185">Reference proteome</keyword>
<feature type="region of interest" description="Disordered" evidence="1">
    <location>
        <begin position="1"/>
        <end position="64"/>
    </location>
</feature>
<evidence type="ECO:0000256" key="1">
    <source>
        <dbReference type="SAM" id="MobiDB-lite"/>
    </source>
</evidence>
<accession>A0A8J3JBM0</accession>